<organism evidence="1 2">
    <name type="scientific">Wickerhamomyces pijperi</name>
    <name type="common">Yeast</name>
    <name type="synonym">Pichia pijperi</name>
    <dbReference type="NCBI Taxonomy" id="599730"/>
    <lineage>
        <taxon>Eukaryota</taxon>
        <taxon>Fungi</taxon>
        <taxon>Dikarya</taxon>
        <taxon>Ascomycota</taxon>
        <taxon>Saccharomycotina</taxon>
        <taxon>Saccharomycetes</taxon>
        <taxon>Phaffomycetales</taxon>
        <taxon>Wickerhamomycetaceae</taxon>
        <taxon>Wickerhamomyces</taxon>
    </lineage>
</organism>
<evidence type="ECO:0000313" key="1">
    <source>
        <dbReference type="EMBL" id="KAH3688187.1"/>
    </source>
</evidence>
<reference evidence="1" key="1">
    <citation type="journal article" date="2021" name="Open Biol.">
        <title>Shared evolutionary footprints suggest mitochondrial oxidative damage underlies multiple complex I losses in fungi.</title>
        <authorList>
            <person name="Schikora-Tamarit M.A."/>
            <person name="Marcet-Houben M."/>
            <person name="Nosek J."/>
            <person name="Gabaldon T."/>
        </authorList>
    </citation>
    <scope>NUCLEOTIDE SEQUENCE</scope>
    <source>
        <strain evidence="1">CBS2887</strain>
    </source>
</reference>
<reference evidence="1" key="2">
    <citation type="submission" date="2021-01" db="EMBL/GenBank/DDBJ databases">
        <authorList>
            <person name="Schikora-Tamarit M.A."/>
        </authorList>
    </citation>
    <scope>NUCLEOTIDE SEQUENCE</scope>
    <source>
        <strain evidence="1">CBS2887</strain>
    </source>
</reference>
<gene>
    <name evidence="1" type="ORF">WICPIJ_000829</name>
</gene>
<evidence type="ECO:0000313" key="2">
    <source>
        <dbReference type="Proteomes" id="UP000774326"/>
    </source>
</evidence>
<proteinExistence type="predicted"/>
<sequence length="168" mass="19207">MNPLNPLAVIQYSFKTALVFDDKPLVRLNFFKNSSILSKGDSPFDNLSSLILIRQSLHQLLNPMGNFEIKATITPPYWSKSDRFDLKTERKSIWVNYFMRIKVVQNLQTALIRNFSVYVGSCMYPISMTKFITSVSCNNKVGSEEEADIVVRMLKVEMSKYGSVFITG</sequence>
<keyword evidence="2" id="KW-1185">Reference proteome</keyword>
<dbReference type="AlphaFoldDB" id="A0A9P8QBW4"/>
<dbReference type="Proteomes" id="UP000774326">
    <property type="component" value="Unassembled WGS sequence"/>
</dbReference>
<comment type="caution">
    <text evidence="1">The sequence shown here is derived from an EMBL/GenBank/DDBJ whole genome shotgun (WGS) entry which is preliminary data.</text>
</comment>
<dbReference type="EMBL" id="JAEUBG010000470">
    <property type="protein sequence ID" value="KAH3688187.1"/>
    <property type="molecule type" value="Genomic_DNA"/>
</dbReference>
<accession>A0A9P8QBW4</accession>
<name>A0A9P8QBW4_WICPI</name>
<protein>
    <submittedName>
        <fullName evidence="1">Uncharacterized protein</fullName>
    </submittedName>
</protein>